<dbReference type="InterPro" id="IPR009288">
    <property type="entry name" value="AIG2-like_dom"/>
</dbReference>
<evidence type="ECO:0000313" key="2">
    <source>
        <dbReference type="EMBL" id="MCL6274610.1"/>
    </source>
</evidence>
<evidence type="ECO:0000313" key="3">
    <source>
        <dbReference type="Proteomes" id="UP001203607"/>
    </source>
</evidence>
<dbReference type="Gene3D" id="3.10.490.10">
    <property type="entry name" value="Gamma-glutamyl cyclotransferase-like"/>
    <property type="match status" value="1"/>
</dbReference>
<dbReference type="Proteomes" id="UP001203607">
    <property type="component" value="Unassembled WGS sequence"/>
</dbReference>
<sequence length="102" mass="11785">MGYLFTYGTLQDPQVQQYIFGRTLKGESDFISGFKKLENAVYNRYPLVMRTNDKNDSVPGMVYEVNDIDLAKADIYETTAYKREVFQLSSGLMAWLYVENSI</sequence>
<proteinExistence type="predicted"/>
<accession>A0ABT0PT98</accession>
<protein>
    <submittedName>
        <fullName evidence="2">Gamma-glutamylcyclotransferase</fullName>
    </submittedName>
</protein>
<dbReference type="SUPFAM" id="SSF110857">
    <property type="entry name" value="Gamma-glutamyl cyclotransferase-like"/>
    <property type="match status" value="1"/>
</dbReference>
<reference evidence="2 3" key="1">
    <citation type="submission" date="2022-05" db="EMBL/GenBank/DDBJ databases">
        <authorList>
            <person name="Park J.-S."/>
        </authorList>
    </citation>
    <scope>NUCLEOTIDE SEQUENCE [LARGE SCALE GENOMIC DNA]</scope>
    <source>
        <strain evidence="2 3">2012CJ35-5</strain>
    </source>
</reference>
<dbReference type="InterPro" id="IPR036568">
    <property type="entry name" value="GGCT-like_sf"/>
</dbReference>
<organism evidence="2 3">
    <name type="scientific">Flagellimonas spongiicola</name>
    <dbReference type="NCBI Taxonomy" id="2942208"/>
    <lineage>
        <taxon>Bacteria</taxon>
        <taxon>Pseudomonadati</taxon>
        <taxon>Bacteroidota</taxon>
        <taxon>Flavobacteriia</taxon>
        <taxon>Flavobacteriales</taxon>
        <taxon>Flavobacteriaceae</taxon>
        <taxon>Flagellimonas</taxon>
    </lineage>
</organism>
<dbReference type="InterPro" id="IPR013024">
    <property type="entry name" value="GGCT-like"/>
</dbReference>
<dbReference type="EMBL" id="JAMFMA010000002">
    <property type="protein sequence ID" value="MCL6274610.1"/>
    <property type="molecule type" value="Genomic_DNA"/>
</dbReference>
<comment type="caution">
    <text evidence="2">The sequence shown here is derived from an EMBL/GenBank/DDBJ whole genome shotgun (WGS) entry which is preliminary data.</text>
</comment>
<dbReference type="RefSeq" id="WP_249657786.1">
    <property type="nucleotide sequence ID" value="NZ_JAMFMA010000002.1"/>
</dbReference>
<evidence type="ECO:0000259" key="1">
    <source>
        <dbReference type="Pfam" id="PF06094"/>
    </source>
</evidence>
<keyword evidence="3" id="KW-1185">Reference proteome</keyword>
<dbReference type="CDD" id="cd06661">
    <property type="entry name" value="GGCT_like"/>
    <property type="match status" value="1"/>
</dbReference>
<gene>
    <name evidence="2" type="ORF">M3P19_11360</name>
</gene>
<dbReference type="Pfam" id="PF06094">
    <property type="entry name" value="GGACT"/>
    <property type="match status" value="1"/>
</dbReference>
<feature type="domain" description="Gamma-glutamylcyclotransferase AIG2-like" evidence="1">
    <location>
        <begin position="4"/>
        <end position="99"/>
    </location>
</feature>
<name>A0ABT0PT98_9FLAO</name>